<dbReference type="OrthoDB" id="5411560at2759"/>
<proteinExistence type="predicted"/>
<dbReference type="AlphaFoldDB" id="A0A6G1JQ79"/>
<feature type="compositionally biased region" description="Polar residues" evidence="1">
    <location>
        <begin position="265"/>
        <end position="300"/>
    </location>
</feature>
<gene>
    <name evidence="2" type="ORF">K504DRAFT_539343</name>
</gene>
<sequence>MSTSYLRPESIIMTETTASDVITPAALHDTPWEALVYQIIGHSELSTIRLPGQSRQSSDLAHVDRLFEQLQRILESVYSILVAKRNANLIIASISVLKIIGYCCDVASNSGSSPGNRTTRQCCVLDLLASAVRIAEYSDPAWSSEELLWVRDQIMDMVHEWKRQVPLSTVEEFKYQSVIAQCLHHRSQPGLMHAPTSIPSVSPLANQPDASSLESPPTKIPRSLPTLTIPLASDPSPYVRNPLVRKDPLAAKPPPSRKPVPATEVSISTHTAVTPRTGRSSDLSTSTTYDEGLNDSNSLSVELPAHDPVNGTLFRTSPYTDHSTGLEVVSPFTPQDPGQQKMFYESYPEAVLDHNTIPVAIEEKVFVAVDTQSIKTSSSSGSVSIKARKRWKSLIPGTKETPTVALPPSIEFCFSSCARHLWIWSKKDQTSVVRMRHPFTNAEHFSIKAPEGLAFPPNKAPLMSMRHLAATRDVVVAAVSIEDSRWLYILHENVFWPLLPIPKSIPAILAFALSPDGTHVAVGCGNFTLMYRIIGGGLSHPTRLNSMAGMETQAVRIQRLNFSVDSKRFVSAIQVEQGTQKHAAYISTWTCVETNFNLEARLPRVDLTVGYSNDSGMTAISLIGSKGVFLTAALSKPYPSILSTVPESRKPHIEITDTQFESEAQCLLSSRVCAVQSGRNHVFLVDGEIGTSQKVADFSSERRGLHLRNHSMVIAVPHSEKVLAVWRTTDEKIMLYTSLLGKTGKWSTSPLDLGDVYRQAAGISQ</sequence>
<feature type="region of interest" description="Disordered" evidence="1">
    <location>
        <begin position="191"/>
        <end position="301"/>
    </location>
</feature>
<name>A0A6G1JQ79_9PLEO</name>
<evidence type="ECO:0000313" key="3">
    <source>
        <dbReference type="Proteomes" id="UP000799428"/>
    </source>
</evidence>
<dbReference type="EMBL" id="MU005792">
    <property type="protein sequence ID" value="KAF2702784.1"/>
    <property type="molecule type" value="Genomic_DNA"/>
</dbReference>
<evidence type="ECO:0000256" key="1">
    <source>
        <dbReference type="SAM" id="MobiDB-lite"/>
    </source>
</evidence>
<dbReference type="Proteomes" id="UP000799428">
    <property type="component" value="Unassembled WGS sequence"/>
</dbReference>
<evidence type="ECO:0000313" key="2">
    <source>
        <dbReference type="EMBL" id="KAF2702784.1"/>
    </source>
</evidence>
<reference evidence="2" key="1">
    <citation type="journal article" date="2020" name="Stud. Mycol.">
        <title>101 Dothideomycetes genomes: a test case for predicting lifestyles and emergence of pathogens.</title>
        <authorList>
            <person name="Haridas S."/>
            <person name="Albert R."/>
            <person name="Binder M."/>
            <person name="Bloem J."/>
            <person name="Labutti K."/>
            <person name="Salamov A."/>
            <person name="Andreopoulos B."/>
            <person name="Baker S."/>
            <person name="Barry K."/>
            <person name="Bills G."/>
            <person name="Bluhm B."/>
            <person name="Cannon C."/>
            <person name="Castanera R."/>
            <person name="Culley D."/>
            <person name="Daum C."/>
            <person name="Ezra D."/>
            <person name="Gonzalez J."/>
            <person name="Henrissat B."/>
            <person name="Kuo A."/>
            <person name="Liang C."/>
            <person name="Lipzen A."/>
            <person name="Lutzoni F."/>
            <person name="Magnuson J."/>
            <person name="Mondo S."/>
            <person name="Nolan M."/>
            <person name="Ohm R."/>
            <person name="Pangilinan J."/>
            <person name="Park H.-J."/>
            <person name="Ramirez L."/>
            <person name="Alfaro M."/>
            <person name="Sun H."/>
            <person name="Tritt A."/>
            <person name="Yoshinaga Y."/>
            <person name="Zwiers L.-H."/>
            <person name="Turgeon B."/>
            <person name="Goodwin S."/>
            <person name="Spatafora J."/>
            <person name="Crous P."/>
            <person name="Grigoriev I."/>
        </authorList>
    </citation>
    <scope>NUCLEOTIDE SEQUENCE</scope>
    <source>
        <strain evidence="2">CBS 279.74</strain>
    </source>
</reference>
<accession>A0A6G1JQ79</accession>
<keyword evidence="3" id="KW-1185">Reference proteome</keyword>
<protein>
    <submittedName>
        <fullName evidence="2">Uncharacterized protein</fullName>
    </submittedName>
</protein>
<organism evidence="2 3">
    <name type="scientific">Pleomassaria siparia CBS 279.74</name>
    <dbReference type="NCBI Taxonomy" id="1314801"/>
    <lineage>
        <taxon>Eukaryota</taxon>
        <taxon>Fungi</taxon>
        <taxon>Dikarya</taxon>
        <taxon>Ascomycota</taxon>
        <taxon>Pezizomycotina</taxon>
        <taxon>Dothideomycetes</taxon>
        <taxon>Pleosporomycetidae</taxon>
        <taxon>Pleosporales</taxon>
        <taxon>Pleomassariaceae</taxon>
        <taxon>Pleomassaria</taxon>
    </lineage>
</organism>
<feature type="compositionally biased region" description="Polar residues" evidence="1">
    <location>
        <begin position="197"/>
        <end position="215"/>
    </location>
</feature>